<dbReference type="Pfam" id="PF20056">
    <property type="entry name" value="DUF6455"/>
    <property type="match status" value="1"/>
</dbReference>
<organism evidence="2 3">
    <name type="scientific">Mesorhizobium tianshanense</name>
    <dbReference type="NCBI Taxonomy" id="39844"/>
    <lineage>
        <taxon>Bacteria</taxon>
        <taxon>Pseudomonadati</taxon>
        <taxon>Pseudomonadota</taxon>
        <taxon>Alphaproteobacteria</taxon>
        <taxon>Hyphomicrobiales</taxon>
        <taxon>Phyllobacteriaceae</taxon>
        <taxon>Mesorhizobium</taxon>
    </lineage>
</organism>
<keyword evidence="3" id="KW-1185">Reference proteome</keyword>
<evidence type="ECO:0000313" key="3">
    <source>
        <dbReference type="Proteomes" id="UP000317122"/>
    </source>
</evidence>
<comment type="caution">
    <text evidence="2">The sequence shown here is derived from an EMBL/GenBank/DDBJ whole genome shotgun (WGS) entry which is preliminary data.</text>
</comment>
<reference evidence="2 3" key="1">
    <citation type="journal article" date="2015" name="Stand. Genomic Sci.">
        <title>Genomic Encyclopedia of Bacterial and Archaeal Type Strains, Phase III: the genomes of soil and plant-associated and newly described type strains.</title>
        <authorList>
            <person name="Whitman W.B."/>
            <person name="Woyke T."/>
            <person name="Klenk H.P."/>
            <person name="Zhou Y."/>
            <person name="Lilburn T.G."/>
            <person name="Beck B.J."/>
            <person name="De Vos P."/>
            <person name="Vandamme P."/>
            <person name="Eisen J.A."/>
            <person name="Garrity G."/>
            <person name="Hugenholtz P."/>
            <person name="Kyrpides N.C."/>
        </authorList>
    </citation>
    <scope>NUCLEOTIDE SEQUENCE [LARGE SCALE GENOMIC DNA]</scope>
    <source>
        <strain evidence="2 3">CGMCC 1.2546</strain>
    </source>
</reference>
<dbReference type="Proteomes" id="UP000317122">
    <property type="component" value="Unassembled WGS sequence"/>
</dbReference>
<proteinExistence type="predicted"/>
<feature type="domain" description="DUF6455" evidence="1">
    <location>
        <begin position="10"/>
        <end position="84"/>
    </location>
</feature>
<dbReference type="AlphaFoldDB" id="A0A562P8M5"/>
<sequence length="89" mass="10186">MSFLDYLISVDARTALMGRMMQKLGVDRQLKTVPDHEAVTSRAVDRCRSCGHQDECAIWLDENEQPNDPPDYCRNRDLIARLQHAAGLR</sequence>
<evidence type="ECO:0000313" key="2">
    <source>
        <dbReference type="EMBL" id="TWI40815.1"/>
    </source>
</evidence>
<dbReference type="EMBL" id="VLKT01000006">
    <property type="protein sequence ID" value="TWI40815.1"/>
    <property type="molecule type" value="Genomic_DNA"/>
</dbReference>
<evidence type="ECO:0000259" key="1">
    <source>
        <dbReference type="Pfam" id="PF20056"/>
    </source>
</evidence>
<dbReference type="InterPro" id="IPR045601">
    <property type="entry name" value="DUF6455"/>
</dbReference>
<gene>
    <name evidence="2" type="ORF">IQ26_01236</name>
</gene>
<dbReference type="OrthoDB" id="7961152at2"/>
<protein>
    <recommendedName>
        <fullName evidence="1">DUF6455 domain-containing protein</fullName>
    </recommendedName>
</protein>
<name>A0A562P8M5_9HYPH</name>
<accession>A0A562P8M5</accession>